<dbReference type="Proteomes" id="UP000256269">
    <property type="component" value="Unassembled WGS sequence"/>
</dbReference>
<organism evidence="1 2">
    <name type="scientific">Kutzneria buriramensis</name>
    <dbReference type="NCBI Taxonomy" id="1045776"/>
    <lineage>
        <taxon>Bacteria</taxon>
        <taxon>Bacillati</taxon>
        <taxon>Actinomycetota</taxon>
        <taxon>Actinomycetes</taxon>
        <taxon>Pseudonocardiales</taxon>
        <taxon>Pseudonocardiaceae</taxon>
        <taxon>Kutzneria</taxon>
    </lineage>
</organism>
<evidence type="ECO:0000313" key="1">
    <source>
        <dbReference type="EMBL" id="REH55483.1"/>
    </source>
</evidence>
<keyword evidence="2" id="KW-1185">Reference proteome</keyword>
<dbReference type="Pfam" id="PF09438">
    <property type="entry name" value="DUF2017"/>
    <property type="match status" value="1"/>
</dbReference>
<accession>A0A3E0I9R9</accession>
<sequence length="183" mass="20689">MIKWHRDDGVVVGTLEPERVAWLRSRLAEFHALLDWRLSQYTTDYPLGEVLGIALPTEQTDHPPLQAVLRMHVPDSEPAEVRLWWEPELIGGLRAAVADAWRNLPTEGGVVRLADDPQRLRAWTRVLLSLRIAYLATWVPEALSAPLPEDAPADQRRRYDRACWLRAVVDTLGEFTGLGASRG</sequence>
<dbReference type="RefSeq" id="WP_170217302.1">
    <property type="nucleotide sequence ID" value="NZ_CP144375.1"/>
</dbReference>
<dbReference type="InterPro" id="IPR018561">
    <property type="entry name" value="AosR"/>
</dbReference>
<evidence type="ECO:0000313" key="2">
    <source>
        <dbReference type="Proteomes" id="UP000256269"/>
    </source>
</evidence>
<reference evidence="1 2" key="1">
    <citation type="submission" date="2018-08" db="EMBL/GenBank/DDBJ databases">
        <title>Genomic Encyclopedia of Archaeal and Bacterial Type Strains, Phase II (KMG-II): from individual species to whole genera.</title>
        <authorList>
            <person name="Goeker M."/>
        </authorList>
    </citation>
    <scope>NUCLEOTIDE SEQUENCE [LARGE SCALE GENOMIC DNA]</scope>
    <source>
        <strain evidence="1 2">DSM 45791</strain>
    </source>
</reference>
<dbReference type="EMBL" id="QUNO01000001">
    <property type="protein sequence ID" value="REH55483.1"/>
    <property type="molecule type" value="Genomic_DNA"/>
</dbReference>
<gene>
    <name evidence="1" type="ORF">BCF44_101507</name>
</gene>
<name>A0A3E0I9R9_9PSEU</name>
<comment type="caution">
    <text evidence="1">The sequence shown here is derived from an EMBL/GenBank/DDBJ whole genome shotgun (WGS) entry which is preliminary data.</text>
</comment>
<proteinExistence type="predicted"/>
<protein>
    <submittedName>
        <fullName evidence="1">Uncharacterized protein DUF2017</fullName>
    </submittedName>
</protein>
<dbReference type="AlphaFoldDB" id="A0A3E0I9R9"/>